<keyword evidence="1" id="KW-0472">Membrane</keyword>
<keyword evidence="1" id="KW-0812">Transmembrane</keyword>
<name>A0A8B8CSC6_CRAVI</name>
<evidence type="ECO:0000313" key="3">
    <source>
        <dbReference type="RefSeq" id="XP_022318114.1"/>
    </source>
</evidence>
<dbReference type="AlphaFoldDB" id="A0A8B8CSC6"/>
<keyword evidence="2" id="KW-1185">Reference proteome</keyword>
<feature type="transmembrane region" description="Helical" evidence="1">
    <location>
        <begin position="172"/>
        <end position="193"/>
    </location>
</feature>
<evidence type="ECO:0000313" key="2">
    <source>
        <dbReference type="Proteomes" id="UP000694844"/>
    </source>
</evidence>
<protein>
    <submittedName>
        <fullName evidence="3">Uncharacterized protein LOC111121214 isoform X4</fullName>
    </submittedName>
</protein>
<dbReference type="GeneID" id="111121214"/>
<sequence length="336" mass="37970">MDISDVQSKYRQLDEDVEQQTDVKTIPNEPSWNTFRNYPRQGKRLKFATRFNPGTFMPSKRKKKFKASQFMFGTRSFNLSSGSEKSNSSSCTRQEKHWTCIGGETQHSQVDDDQHSTTSFNSSDYASCGNFKKESKRSNASSHTYVEVDDNRTREAVAGEEKTELKKRSKKYLYICGVVLVVAIISVGVAYLLSTNNMNDKLKSQVKEGVNELPNKEFMKQVVSNVTDVEHLAHVFSNISNMGMKEVQAKMEVLFKDLPEILSDVADRNLSIHSVMNELKVGLANQTKEVHQLAGKLSQMADKENMEQVISNFTKEGVKYAVTDIGKGLKMIPCKM</sequence>
<reference evidence="2" key="1">
    <citation type="submission" date="2024-06" db="UniProtKB">
        <authorList>
            <consortium name="RefSeq"/>
        </authorList>
    </citation>
    <scope>NUCLEOTIDE SEQUENCE [LARGE SCALE GENOMIC DNA]</scope>
</reference>
<accession>A0A8B8CSC6</accession>
<dbReference type="Proteomes" id="UP000694844">
    <property type="component" value="Chromosome 1"/>
</dbReference>
<dbReference type="RefSeq" id="XP_022318114.1">
    <property type="nucleotide sequence ID" value="XM_022462406.1"/>
</dbReference>
<gene>
    <name evidence="3" type="primary">LOC111121214</name>
</gene>
<reference evidence="3" key="2">
    <citation type="submission" date="2025-08" db="UniProtKB">
        <authorList>
            <consortium name="RefSeq"/>
        </authorList>
    </citation>
    <scope>IDENTIFICATION</scope>
    <source>
        <tissue evidence="3">Whole sample</tissue>
    </source>
</reference>
<organism evidence="2 3">
    <name type="scientific">Crassostrea virginica</name>
    <name type="common">Eastern oyster</name>
    <dbReference type="NCBI Taxonomy" id="6565"/>
    <lineage>
        <taxon>Eukaryota</taxon>
        <taxon>Metazoa</taxon>
        <taxon>Spiralia</taxon>
        <taxon>Lophotrochozoa</taxon>
        <taxon>Mollusca</taxon>
        <taxon>Bivalvia</taxon>
        <taxon>Autobranchia</taxon>
        <taxon>Pteriomorphia</taxon>
        <taxon>Ostreida</taxon>
        <taxon>Ostreoidea</taxon>
        <taxon>Ostreidae</taxon>
        <taxon>Crassostrea</taxon>
    </lineage>
</organism>
<keyword evidence="1" id="KW-1133">Transmembrane helix</keyword>
<evidence type="ECO:0000256" key="1">
    <source>
        <dbReference type="SAM" id="Phobius"/>
    </source>
</evidence>
<proteinExistence type="predicted"/>